<protein>
    <submittedName>
        <fullName evidence="1">Uncharacterized protein</fullName>
    </submittedName>
</protein>
<proteinExistence type="predicted"/>
<evidence type="ECO:0000313" key="1">
    <source>
        <dbReference type="EMBL" id="VXC40238.1"/>
    </source>
</evidence>
<gene>
    <name evidence="1" type="ORF">BACI348_51115</name>
</gene>
<sequence>MLRHCGIVVNLNKVGNTGGIFTEAIWANQTKGDGTSGKRKTSDYLL</sequence>
<accession>A0A653YCL5</accession>
<name>A0A653YCL5_BACAB</name>
<dbReference type="EMBL" id="CABWLH010000010">
    <property type="protein sequence ID" value="VXC40238.1"/>
    <property type="molecule type" value="Genomic_DNA"/>
</dbReference>
<reference evidence="1 2" key="1">
    <citation type="submission" date="2019-10" db="EMBL/GenBank/DDBJ databases">
        <authorList>
            <person name="Karimi E."/>
        </authorList>
    </citation>
    <scope>NUCLEOTIDE SEQUENCE [LARGE SCALE GENOMIC DNA]</scope>
    <source>
        <strain evidence="1">Bacillus sp. 348</strain>
    </source>
</reference>
<organism evidence="1 2">
    <name type="scientific">Bacillus altitudinis</name>
    <dbReference type="NCBI Taxonomy" id="293387"/>
    <lineage>
        <taxon>Bacteria</taxon>
        <taxon>Bacillati</taxon>
        <taxon>Bacillota</taxon>
        <taxon>Bacilli</taxon>
        <taxon>Bacillales</taxon>
        <taxon>Bacillaceae</taxon>
        <taxon>Bacillus</taxon>
    </lineage>
</organism>
<dbReference type="Proteomes" id="UP000433089">
    <property type="component" value="Unassembled WGS sequence"/>
</dbReference>
<evidence type="ECO:0000313" key="2">
    <source>
        <dbReference type="Proteomes" id="UP000433089"/>
    </source>
</evidence>
<dbReference type="AlphaFoldDB" id="A0A653YCL5"/>